<accession>A0ABD3QUU9</accession>
<dbReference type="InterPro" id="IPR001288">
    <property type="entry name" value="Translation_initiation_fac_3"/>
</dbReference>
<evidence type="ECO:0000313" key="5">
    <source>
        <dbReference type="EMBL" id="KAL3803944.1"/>
    </source>
</evidence>
<proteinExistence type="inferred from homology"/>
<dbReference type="Gene3D" id="3.30.110.10">
    <property type="entry name" value="Translation initiation factor 3 (IF-3), C-terminal domain"/>
    <property type="match status" value="1"/>
</dbReference>
<dbReference type="Pfam" id="PF00707">
    <property type="entry name" value="IF3_C"/>
    <property type="match status" value="1"/>
</dbReference>
<protein>
    <recommendedName>
        <fullName evidence="4">Translation initiation factor 3 C-terminal domain-containing protein</fullName>
    </recommendedName>
</protein>
<dbReference type="Proteomes" id="UP001530315">
    <property type="component" value="Unassembled WGS sequence"/>
</dbReference>
<gene>
    <name evidence="5" type="ORF">ACHAW5_001721</name>
</gene>
<dbReference type="PANTHER" id="PTHR10938:SF0">
    <property type="entry name" value="TRANSLATION INITIATION FACTOR IF-3, MITOCHONDRIAL"/>
    <property type="match status" value="1"/>
</dbReference>
<organism evidence="5 6">
    <name type="scientific">Stephanodiscus triporus</name>
    <dbReference type="NCBI Taxonomy" id="2934178"/>
    <lineage>
        <taxon>Eukaryota</taxon>
        <taxon>Sar</taxon>
        <taxon>Stramenopiles</taxon>
        <taxon>Ochrophyta</taxon>
        <taxon>Bacillariophyta</taxon>
        <taxon>Coscinodiscophyceae</taxon>
        <taxon>Thalassiosirophycidae</taxon>
        <taxon>Stephanodiscales</taxon>
        <taxon>Stephanodiscaceae</taxon>
        <taxon>Stephanodiscus</taxon>
    </lineage>
</organism>
<evidence type="ECO:0000256" key="1">
    <source>
        <dbReference type="ARBA" id="ARBA00005439"/>
    </source>
</evidence>
<evidence type="ECO:0000256" key="3">
    <source>
        <dbReference type="ARBA" id="ARBA00022917"/>
    </source>
</evidence>
<keyword evidence="6" id="KW-1185">Reference proteome</keyword>
<evidence type="ECO:0000259" key="4">
    <source>
        <dbReference type="Pfam" id="PF00707"/>
    </source>
</evidence>
<dbReference type="AlphaFoldDB" id="A0ABD3QUU9"/>
<sequence length="131" mass="14596">MRLVVPSLAVDLDRHLYERKRRAAKASSAKKRGGGGAISDRPLKEYKFRAGIADHDLRRKTNGMLEYLGRGHAVRVTLTARQRSLKDDADAISTTLDRVRELVGDKAVEARGMKANDRNSYGSLLLHPSKK</sequence>
<keyword evidence="3" id="KW-0648">Protein biosynthesis</keyword>
<dbReference type="SUPFAM" id="SSF55200">
    <property type="entry name" value="Translation initiation factor IF3, C-terminal domain"/>
    <property type="match status" value="1"/>
</dbReference>
<comment type="caution">
    <text evidence="5">The sequence shown here is derived from an EMBL/GenBank/DDBJ whole genome shotgun (WGS) entry which is preliminary data.</text>
</comment>
<evidence type="ECO:0000313" key="6">
    <source>
        <dbReference type="Proteomes" id="UP001530315"/>
    </source>
</evidence>
<dbReference type="EMBL" id="JALLAZ020000102">
    <property type="protein sequence ID" value="KAL3803944.1"/>
    <property type="molecule type" value="Genomic_DNA"/>
</dbReference>
<dbReference type="PANTHER" id="PTHR10938">
    <property type="entry name" value="TRANSLATION INITIATION FACTOR IF-3"/>
    <property type="match status" value="1"/>
</dbReference>
<comment type="similarity">
    <text evidence="1">Belongs to the IF-3 family.</text>
</comment>
<evidence type="ECO:0000256" key="2">
    <source>
        <dbReference type="ARBA" id="ARBA00022540"/>
    </source>
</evidence>
<dbReference type="InterPro" id="IPR019815">
    <property type="entry name" value="Translation_initiation_fac_3_C"/>
</dbReference>
<feature type="domain" description="Translation initiation factor 3 C-terminal" evidence="4">
    <location>
        <begin position="43"/>
        <end position="120"/>
    </location>
</feature>
<dbReference type="GO" id="GO:0003743">
    <property type="term" value="F:translation initiation factor activity"/>
    <property type="evidence" value="ECO:0007669"/>
    <property type="project" value="UniProtKB-KW"/>
</dbReference>
<reference evidence="5 6" key="1">
    <citation type="submission" date="2024-10" db="EMBL/GenBank/DDBJ databases">
        <title>Updated reference genomes for cyclostephanoid diatoms.</title>
        <authorList>
            <person name="Roberts W.R."/>
            <person name="Alverson A.J."/>
        </authorList>
    </citation>
    <scope>NUCLEOTIDE SEQUENCE [LARGE SCALE GENOMIC DNA]</scope>
    <source>
        <strain evidence="5 6">AJA276-08</strain>
    </source>
</reference>
<name>A0ABD3QUU9_9STRA</name>
<keyword evidence="2" id="KW-0396">Initiation factor</keyword>
<dbReference type="InterPro" id="IPR036788">
    <property type="entry name" value="T_IF-3_C_sf"/>
</dbReference>